<proteinExistence type="predicted"/>
<dbReference type="EMBL" id="FQWH01000002">
    <property type="protein sequence ID" value="SHG37845.1"/>
    <property type="molecule type" value="Genomic_DNA"/>
</dbReference>
<name>A0A1M5JBU7_FLAJO</name>
<evidence type="ECO:0000313" key="1">
    <source>
        <dbReference type="EMBL" id="SHG37845.1"/>
    </source>
</evidence>
<protein>
    <submittedName>
        <fullName evidence="1">Transcriptional regulator, RpiR family</fullName>
    </submittedName>
</protein>
<gene>
    <name evidence="1" type="ORF">SAMN05444388_102456</name>
</gene>
<dbReference type="InterPro" id="IPR014710">
    <property type="entry name" value="RmlC-like_jellyroll"/>
</dbReference>
<dbReference type="SUPFAM" id="SSF51206">
    <property type="entry name" value="cAMP-binding domain-like"/>
    <property type="match status" value="1"/>
</dbReference>
<sequence>MNEAIEKYLKHIKETCHELSDDELLKFSKDLIITELNKNDLYINKGQIQKQSGFLVKGLIRAFHTDHLGNEKNIYFIPENEYAFHYASFISQEPCPLSFQCLEPSIVISFSINHLDNSYQTNPKFERYARLILEEKLKNQQQRLESLLYKNAEQRYIEFINQYPQLFNRITISELCSYLGVERQTITRIRKKISGS</sequence>
<dbReference type="Gene3D" id="2.60.120.10">
    <property type="entry name" value="Jelly Rolls"/>
    <property type="match status" value="1"/>
</dbReference>
<organism evidence="1 2">
    <name type="scientific">Flavobacterium johnsoniae</name>
    <name type="common">Cytophaga johnsonae</name>
    <dbReference type="NCBI Taxonomy" id="986"/>
    <lineage>
        <taxon>Bacteria</taxon>
        <taxon>Pseudomonadati</taxon>
        <taxon>Bacteroidota</taxon>
        <taxon>Flavobacteriia</taxon>
        <taxon>Flavobacteriales</taxon>
        <taxon>Flavobacteriaceae</taxon>
        <taxon>Flavobacterium</taxon>
    </lineage>
</organism>
<dbReference type="InterPro" id="IPR018490">
    <property type="entry name" value="cNMP-bd_dom_sf"/>
</dbReference>
<dbReference type="RefSeq" id="WP_073408680.1">
    <property type="nucleotide sequence ID" value="NZ_FQWH01000002.1"/>
</dbReference>
<reference evidence="1 2" key="1">
    <citation type="submission" date="2016-11" db="EMBL/GenBank/DDBJ databases">
        <authorList>
            <person name="Jaros S."/>
            <person name="Januszkiewicz K."/>
            <person name="Wedrychowicz H."/>
        </authorList>
    </citation>
    <scope>NUCLEOTIDE SEQUENCE [LARGE SCALE GENOMIC DNA]</scope>
    <source>
        <strain evidence="1 2">DSM 6792</strain>
    </source>
</reference>
<accession>A0A1M5JBU7</accession>
<dbReference type="Proteomes" id="UP000184112">
    <property type="component" value="Unassembled WGS sequence"/>
</dbReference>
<evidence type="ECO:0000313" key="2">
    <source>
        <dbReference type="Proteomes" id="UP000184112"/>
    </source>
</evidence>
<dbReference type="AlphaFoldDB" id="A0A1M5JBU7"/>